<evidence type="ECO:0000256" key="1">
    <source>
        <dbReference type="ARBA" id="ARBA00010088"/>
    </source>
</evidence>
<evidence type="ECO:0000259" key="3">
    <source>
        <dbReference type="Pfam" id="PF00561"/>
    </source>
</evidence>
<dbReference type="PRINTS" id="PR00793">
    <property type="entry name" value="PROAMNOPTASE"/>
</dbReference>
<dbReference type="InterPro" id="IPR000073">
    <property type="entry name" value="AB_hydrolase_1"/>
</dbReference>
<keyword evidence="2 4" id="KW-0378">Hydrolase</keyword>
<dbReference type="PANTHER" id="PTHR43798">
    <property type="entry name" value="MONOACYLGLYCEROL LIPASE"/>
    <property type="match status" value="1"/>
</dbReference>
<proteinExistence type="inferred from homology"/>
<dbReference type="InterPro" id="IPR002410">
    <property type="entry name" value="Peptidase_S33"/>
</dbReference>
<dbReference type="Pfam" id="PF00561">
    <property type="entry name" value="Abhydrolase_1"/>
    <property type="match status" value="1"/>
</dbReference>
<keyword evidence="5" id="KW-1185">Reference proteome</keyword>
<dbReference type="Proteomes" id="UP000291144">
    <property type="component" value="Unassembled WGS sequence"/>
</dbReference>
<organism evidence="4 5">
    <name type="scientific">Kribbella pittospori</name>
    <dbReference type="NCBI Taxonomy" id="722689"/>
    <lineage>
        <taxon>Bacteria</taxon>
        <taxon>Bacillati</taxon>
        <taxon>Actinomycetota</taxon>
        <taxon>Actinomycetes</taxon>
        <taxon>Propionibacteriales</taxon>
        <taxon>Kribbellaceae</taxon>
        <taxon>Kribbella</taxon>
    </lineage>
</organism>
<dbReference type="PANTHER" id="PTHR43798:SF33">
    <property type="entry name" value="HYDROLASE, PUTATIVE (AFU_ORTHOLOGUE AFUA_2G14860)-RELATED"/>
    <property type="match status" value="1"/>
</dbReference>
<dbReference type="InterPro" id="IPR029058">
    <property type="entry name" value="AB_hydrolase_fold"/>
</dbReference>
<evidence type="ECO:0000313" key="4">
    <source>
        <dbReference type="EMBL" id="TCC57457.1"/>
    </source>
</evidence>
<dbReference type="AlphaFoldDB" id="A0A4R0KDB7"/>
<accession>A0A4R0KDB7</accession>
<sequence>MPAAPIRARSNSLPLMPFSTSDGVTLWTTTTGTASSLPPVVVVHGGPGLWDDYAVLAEMLDDLTVVHRFDQRGCGRSGPSELQSVRRTAQDIDELREYWGHERIVVLGHSFGATLALAYASWYADRAAGLVYVGGVGIGEWHPPTLAEEARRRTPAQRDRLVELEENPRRTAAEETEFRVLAWFTDHADRAMAMTWARESAAVDLPINFAANRALTTEVNAWPDDFVAGLATGIRAPVTFVHGAGDPRPVSTVRELATHLPRQTFHLVPDAGHSPWREQPELFREVLREAVQGC</sequence>
<comment type="caution">
    <text evidence="4">The sequence shown here is derived from an EMBL/GenBank/DDBJ whole genome shotgun (WGS) entry which is preliminary data.</text>
</comment>
<dbReference type="Gene3D" id="3.40.50.1820">
    <property type="entry name" value="alpha/beta hydrolase"/>
    <property type="match status" value="1"/>
</dbReference>
<dbReference type="GO" id="GO:0004177">
    <property type="term" value="F:aminopeptidase activity"/>
    <property type="evidence" value="ECO:0007669"/>
    <property type="project" value="UniProtKB-EC"/>
</dbReference>
<comment type="similarity">
    <text evidence="1">Belongs to the peptidase S33 family.</text>
</comment>
<evidence type="ECO:0000313" key="5">
    <source>
        <dbReference type="Proteomes" id="UP000291144"/>
    </source>
</evidence>
<name>A0A4R0KDB7_9ACTN</name>
<reference evidence="4 5" key="1">
    <citation type="submission" date="2019-02" db="EMBL/GenBank/DDBJ databases">
        <title>Kribbella capetownensis sp. nov. and Kribbella speibonae sp. nov., isolated from soil.</title>
        <authorList>
            <person name="Curtis S.M."/>
            <person name="Norton I."/>
            <person name="Everest G.J."/>
            <person name="Meyers P.R."/>
        </authorList>
    </citation>
    <scope>NUCLEOTIDE SEQUENCE [LARGE SCALE GENOMIC DNA]</scope>
    <source>
        <strain evidence="4 5">NRRL B-24813</strain>
    </source>
</reference>
<dbReference type="InterPro" id="IPR050266">
    <property type="entry name" value="AB_hydrolase_sf"/>
</dbReference>
<evidence type="ECO:0000256" key="2">
    <source>
        <dbReference type="ARBA" id="ARBA00022801"/>
    </source>
</evidence>
<dbReference type="OrthoDB" id="9796770at2"/>
<gene>
    <name evidence="4" type="ORF">E0H73_29145</name>
</gene>
<feature type="domain" description="AB hydrolase-1" evidence="3">
    <location>
        <begin position="38"/>
        <end position="274"/>
    </location>
</feature>
<protein>
    <submittedName>
        <fullName evidence="4">Alpha/beta hydrolase</fullName>
    </submittedName>
</protein>
<dbReference type="GO" id="GO:0006508">
    <property type="term" value="P:proteolysis"/>
    <property type="evidence" value="ECO:0007669"/>
    <property type="project" value="InterPro"/>
</dbReference>
<dbReference type="GO" id="GO:0016020">
    <property type="term" value="C:membrane"/>
    <property type="evidence" value="ECO:0007669"/>
    <property type="project" value="TreeGrafter"/>
</dbReference>
<dbReference type="SUPFAM" id="SSF53474">
    <property type="entry name" value="alpha/beta-Hydrolases"/>
    <property type="match status" value="1"/>
</dbReference>
<dbReference type="EMBL" id="SJKB01000010">
    <property type="protein sequence ID" value="TCC57457.1"/>
    <property type="molecule type" value="Genomic_DNA"/>
</dbReference>